<dbReference type="Proteomes" id="UP000011617">
    <property type="component" value="Unassembled WGS sequence"/>
</dbReference>
<dbReference type="HOGENOM" id="CLU_3350407_0_0_6"/>
<sequence>MNKTQPLTPFIKTHAKLLLKVARERALGAKDFVRPLF</sequence>
<proteinExistence type="predicted"/>
<organism evidence="1 2">
    <name type="scientific">Wohlfahrtiimonas chitiniclastica SH04</name>
    <dbReference type="NCBI Taxonomy" id="1261130"/>
    <lineage>
        <taxon>Bacteria</taxon>
        <taxon>Pseudomonadati</taxon>
        <taxon>Pseudomonadota</taxon>
        <taxon>Gammaproteobacteria</taxon>
        <taxon>Cardiobacteriales</taxon>
        <taxon>Ignatzschineriaceae</taxon>
        <taxon>Wohlfahrtiimonas</taxon>
    </lineage>
</organism>
<dbReference type="AlphaFoldDB" id="L8XWG0"/>
<evidence type="ECO:0000313" key="2">
    <source>
        <dbReference type="Proteomes" id="UP000011617"/>
    </source>
</evidence>
<comment type="caution">
    <text evidence="1">The sequence shown here is derived from an EMBL/GenBank/DDBJ whole genome shotgun (WGS) entry which is preliminary data.</text>
</comment>
<keyword evidence="2" id="KW-1185">Reference proteome</keyword>
<dbReference type="EMBL" id="AOBV01000006">
    <property type="protein sequence ID" value="ELV08247.1"/>
    <property type="molecule type" value="Genomic_DNA"/>
</dbReference>
<name>L8XWG0_9GAMM</name>
<accession>L8XWG0</accession>
<reference evidence="1 2" key="1">
    <citation type="journal article" date="2013" name="Genome Announc.">
        <title>Complete Genome Sequence of Wohlfahrtiimonas chitiniclastica Strain SH04, Isolated from Chrysomya megacephala Collected from Pudong International Airport in China.</title>
        <authorList>
            <person name="Cao X.M."/>
            <person name="Chen T."/>
            <person name="Xu L.Z."/>
            <person name="Yao L.S."/>
            <person name="Qi J."/>
            <person name="Zhang X.L."/>
            <person name="Yan Q.L."/>
            <person name="Deng Y.H."/>
            <person name="Guo T.Y."/>
            <person name="Wang J."/>
            <person name="Hu K.X."/>
            <person name="Xu B.L."/>
        </authorList>
    </citation>
    <scope>NUCLEOTIDE SEQUENCE [LARGE SCALE GENOMIC DNA]</scope>
    <source>
        <strain evidence="1 2">SH04</strain>
    </source>
</reference>
<dbReference type="PATRIC" id="fig|1261130.3.peg.919"/>
<gene>
    <name evidence="1" type="ORF">F387_00490</name>
</gene>
<evidence type="ECO:0000313" key="1">
    <source>
        <dbReference type="EMBL" id="ELV08247.1"/>
    </source>
</evidence>
<protein>
    <submittedName>
        <fullName evidence="1">Uncharacterized protein</fullName>
    </submittedName>
</protein>